<comment type="caution">
    <text evidence="2">The sequence shown here is derived from an EMBL/GenBank/DDBJ whole genome shotgun (WGS) entry which is preliminary data.</text>
</comment>
<dbReference type="Proteomes" id="UP000783686">
    <property type="component" value="Unassembled WGS sequence"/>
</dbReference>
<keyword evidence="3" id="KW-1185">Reference proteome</keyword>
<feature type="signal peptide" evidence="1">
    <location>
        <begin position="1"/>
        <end position="23"/>
    </location>
</feature>
<keyword evidence="1" id="KW-0732">Signal</keyword>
<accession>A0A811LR77</accession>
<organism evidence="2 3">
    <name type="scientific">Bursaphelenchus okinawaensis</name>
    <dbReference type="NCBI Taxonomy" id="465554"/>
    <lineage>
        <taxon>Eukaryota</taxon>
        <taxon>Metazoa</taxon>
        <taxon>Ecdysozoa</taxon>
        <taxon>Nematoda</taxon>
        <taxon>Chromadorea</taxon>
        <taxon>Rhabditida</taxon>
        <taxon>Tylenchina</taxon>
        <taxon>Tylenchomorpha</taxon>
        <taxon>Aphelenchoidea</taxon>
        <taxon>Aphelenchoididae</taxon>
        <taxon>Bursaphelenchus</taxon>
    </lineage>
</organism>
<feature type="chain" id="PRO_5044131756" description="Transthyretin-like family protein" evidence="1">
    <location>
        <begin position="24"/>
        <end position="118"/>
    </location>
</feature>
<dbReference type="Proteomes" id="UP000614601">
    <property type="component" value="Unassembled WGS sequence"/>
</dbReference>
<dbReference type="OrthoDB" id="10427497at2759"/>
<proteinExistence type="predicted"/>
<evidence type="ECO:0000313" key="2">
    <source>
        <dbReference type="EMBL" id="CAD5230561.1"/>
    </source>
</evidence>
<gene>
    <name evidence="2" type="ORF">BOKJ2_LOCUS14197</name>
</gene>
<evidence type="ECO:0000313" key="3">
    <source>
        <dbReference type="Proteomes" id="UP000614601"/>
    </source>
</evidence>
<reference evidence="2" key="1">
    <citation type="submission" date="2020-09" db="EMBL/GenBank/DDBJ databases">
        <authorList>
            <person name="Kikuchi T."/>
        </authorList>
    </citation>
    <scope>NUCLEOTIDE SEQUENCE</scope>
    <source>
        <strain evidence="2">SH1</strain>
    </source>
</reference>
<evidence type="ECO:0008006" key="4">
    <source>
        <dbReference type="Google" id="ProtNLM"/>
    </source>
</evidence>
<dbReference type="EMBL" id="CAJFCW020000006">
    <property type="protein sequence ID" value="CAG9127816.1"/>
    <property type="molecule type" value="Genomic_DNA"/>
</dbReference>
<protein>
    <recommendedName>
        <fullName evidence="4">Transthyretin-like family protein</fullName>
    </recommendedName>
</protein>
<sequence>MKPFGILLTLVLVITLISNLAIAFPVKGRIFCKVDDEVVKPLKKAIVELKDNSNYNLGYNSNVETDKFGRFYFDATSFDTTKVLKLEAYHTECGDAVVLTKTFEGPSTYDFNDIVLGS</sequence>
<dbReference type="AlphaFoldDB" id="A0A811LR77"/>
<dbReference type="EMBL" id="CAJFDH010000006">
    <property type="protein sequence ID" value="CAD5230561.1"/>
    <property type="molecule type" value="Genomic_DNA"/>
</dbReference>
<name>A0A811LR77_9BILA</name>
<evidence type="ECO:0000256" key="1">
    <source>
        <dbReference type="SAM" id="SignalP"/>
    </source>
</evidence>